<comment type="caution">
    <text evidence="1">The sequence shown here is derived from an EMBL/GenBank/DDBJ whole genome shotgun (WGS) entry which is preliminary data.</text>
</comment>
<evidence type="ECO:0000313" key="1">
    <source>
        <dbReference type="EMBL" id="CAK5044261.1"/>
    </source>
</evidence>
<organism evidence="1 2">
    <name type="scientific">Meloidogyne enterolobii</name>
    <name type="common">Root-knot nematode worm</name>
    <name type="synonym">Meloidogyne mayaguensis</name>
    <dbReference type="NCBI Taxonomy" id="390850"/>
    <lineage>
        <taxon>Eukaryota</taxon>
        <taxon>Metazoa</taxon>
        <taxon>Ecdysozoa</taxon>
        <taxon>Nematoda</taxon>
        <taxon>Chromadorea</taxon>
        <taxon>Rhabditida</taxon>
        <taxon>Tylenchina</taxon>
        <taxon>Tylenchomorpha</taxon>
        <taxon>Tylenchoidea</taxon>
        <taxon>Meloidogynidae</taxon>
        <taxon>Meloidogyninae</taxon>
        <taxon>Meloidogyne</taxon>
    </lineage>
</organism>
<proteinExistence type="predicted"/>
<evidence type="ECO:0000313" key="2">
    <source>
        <dbReference type="Proteomes" id="UP001497535"/>
    </source>
</evidence>
<keyword evidence="2" id="KW-1185">Reference proteome</keyword>
<protein>
    <submittedName>
        <fullName evidence="1">Uncharacterized protein</fullName>
    </submittedName>
</protein>
<name>A0ACB0YFA9_MELEN</name>
<dbReference type="EMBL" id="CAVMJV010000011">
    <property type="protein sequence ID" value="CAK5044261.1"/>
    <property type="molecule type" value="Genomic_DNA"/>
</dbReference>
<reference evidence="1" key="1">
    <citation type="submission" date="2023-11" db="EMBL/GenBank/DDBJ databases">
        <authorList>
            <person name="Poullet M."/>
        </authorList>
    </citation>
    <scope>NUCLEOTIDE SEQUENCE</scope>
    <source>
        <strain evidence="1">E1834</strain>
    </source>
</reference>
<gene>
    <name evidence="1" type="ORF">MENTE1834_LOCUS11399</name>
</gene>
<accession>A0ACB0YFA9</accession>
<dbReference type="Proteomes" id="UP001497535">
    <property type="component" value="Unassembled WGS sequence"/>
</dbReference>
<sequence length="207" mass="23970">MEACSFGNVSIARMLLQFKARASSKDDDDWTALEYLRECLRNERFNDSDKEKLHKLAELIAQRQSEEGFEPRTNSEFLHLLECKRAEKKRTSDSNKEQQQLDLSPLKQNSSSNFSNKRRTLSILSDDSDDCLTKTTTFSAAINSSNEESSDEETQNLNDYRKCMKILRNRRDLNEERGGKNNETIVIKRKRLGGNSLRLNSAKKFFK</sequence>